<dbReference type="Proteomes" id="UP000580250">
    <property type="component" value="Unassembled WGS sequence"/>
</dbReference>
<proteinExistence type="predicted"/>
<reference evidence="1 2" key="1">
    <citation type="submission" date="2020-08" db="EMBL/GenBank/DDBJ databases">
        <authorList>
            <person name="Koutsovoulos G."/>
            <person name="Danchin GJ E."/>
        </authorList>
    </citation>
    <scope>NUCLEOTIDE SEQUENCE [LARGE SCALE GENOMIC DNA]</scope>
</reference>
<comment type="caution">
    <text evidence="1">The sequence shown here is derived from an EMBL/GenBank/DDBJ whole genome shotgun (WGS) entry which is preliminary data.</text>
</comment>
<evidence type="ECO:0000313" key="1">
    <source>
        <dbReference type="EMBL" id="CAD2190916.1"/>
    </source>
</evidence>
<sequence>MGKCPSRCPQRLSTKNHFFAAFSPLPSFPYFPSNYQIIGCQFCASNKKEFCGHLDSELDIYRFYERIIPKFYLFFCTN</sequence>
<dbReference type="AlphaFoldDB" id="A0A6V7WVZ8"/>
<gene>
    <name evidence="1" type="ORF">MENT_LOCUS43736</name>
</gene>
<name>A0A6V7WVZ8_MELEN</name>
<protein>
    <submittedName>
        <fullName evidence="1">Uncharacterized protein</fullName>
    </submittedName>
</protein>
<organism evidence="1 2">
    <name type="scientific">Meloidogyne enterolobii</name>
    <name type="common">Root-knot nematode worm</name>
    <name type="synonym">Meloidogyne mayaguensis</name>
    <dbReference type="NCBI Taxonomy" id="390850"/>
    <lineage>
        <taxon>Eukaryota</taxon>
        <taxon>Metazoa</taxon>
        <taxon>Ecdysozoa</taxon>
        <taxon>Nematoda</taxon>
        <taxon>Chromadorea</taxon>
        <taxon>Rhabditida</taxon>
        <taxon>Tylenchina</taxon>
        <taxon>Tylenchomorpha</taxon>
        <taxon>Tylenchoidea</taxon>
        <taxon>Meloidogynidae</taxon>
        <taxon>Meloidogyninae</taxon>
        <taxon>Meloidogyne</taxon>
    </lineage>
</organism>
<evidence type="ECO:0000313" key="2">
    <source>
        <dbReference type="Proteomes" id="UP000580250"/>
    </source>
</evidence>
<accession>A0A6V7WVZ8</accession>
<dbReference type="EMBL" id="CAJEWN010000842">
    <property type="protein sequence ID" value="CAD2190916.1"/>
    <property type="molecule type" value="Genomic_DNA"/>
</dbReference>